<proteinExistence type="predicted"/>
<dbReference type="EMBL" id="BAPV01000004">
    <property type="protein sequence ID" value="GBQ85892.1"/>
    <property type="molecule type" value="Genomic_DNA"/>
</dbReference>
<gene>
    <name evidence="2" type="ORF">AA0535_0887</name>
</gene>
<dbReference type="RefSeq" id="WP_264814672.1">
    <property type="nucleotide sequence ID" value="NZ_BAPV01000004.1"/>
</dbReference>
<dbReference type="SUPFAM" id="SSF51294">
    <property type="entry name" value="Hedgehog/intein (Hint) domain"/>
    <property type="match status" value="1"/>
</dbReference>
<dbReference type="Pfam" id="PF13403">
    <property type="entry name" value="Hint_2"/>
    <property type="match status" value="1"/>
</dbReference>
<dbReference type="InterPro" id="IPR028992">
    <property type="entry name" value="Hedgehog/Intein_dom"/>
</dbReference>
<dbReference type="Proteomes" id="UP001062776">
    <property type="component" value="Unassembled WGS sequence"/>
</dbReference>
<comment type="caution">
    <text evidence="2">The sequence shown here is derived from an EMBL/GenBank/DDBJ whole genome shotgun (WGS) entry which is preliminary data.</text>
</comment>
<accession>A0ABQ0Q055</accession>
<organism evidence="2 3">
    <name type="scientific">Asaia krungthepensis NRIC 0535</name>
    <dbReference type="NCBI Taxonomy" id="1307925"/>
    <lineage>
        <taxon>Bacteria</taxon>
        <taxon>Pseudomonadati</taxon>
        <taxon>Pseudomonadota</taxon>
        <taxon>Alphaproteobacteria</taxon>
        <taxon>Acetobacterales</taxon>
        <taxon>Acetobacteraceae</taxon>
        <taxon>Asaia</taxon>
    </lineage>
</organism>
<evidence type="ECO:0000313" key="2">
    <source>
        <dbReference type="EMBL" id="GBQ85892.1"/>
    </source>
</evidence>
<evidence type="ECO:0000313" key="3">
    <source>
        <dbReference type="Proteomes" id="UP001062776"/>
    </source>
</evidence>
<keyword evidence="3" id="KW-1185">Reference proteome</keyword>
<feature type="domain" description="Hedgehog/Intein (Hint)" evidence="1">
    <location>
        <begin position="151"/>
        <end position="290"/>
    </location>
</feature>
<evidence type="ECO:0000259" key="1">
    <source>
        <dbReference type="Pfam" id="PF13403"/>
    </source>
</evidence>
<reference evidence="2" key="1">
    <citation type="submission" date="2013-04" db="EMBL/GenBank/DDBJ databases">
        <title>The genome sequencing project of 58 acetic acid bacteria.</title>
        <authorList>
            <person name="Okamoto-Kainuma A."/>
            <person name="Ishikawa M."/>
            <person name="Umino S."/>
            <person name="Koizumi Y."/>
            <person name="Shiwa Y."/>
            <person name="Yoshikawa H."/>
            <person name="Matsutani M."/>
            <person name="Matsushita K."/>
        </authorList>
    </citation>
    <scope>NUCLEOTIDE SEQUENCE</scope>
    <source>
        <strain evidence="2">NRIC 0535</strain>
    </source>
</reference>
<dbReference type="InterPro" id="IPR036844">
    <property type="entry name" value="Hint_dom_sf"/>
</dbReference>
<sequence length="490" mass="52691">MERSGDSQFNGSQSYSVDGGTFTVKSSSLPQGGSYHAYDLALGQNGGTFYVDINALTSGGKKWVFNVSLPQGSTGVDISFFCINNSNRSISVSDSYDSKTNTYHLHFSTIGVSNELAYIELVLPGYPWAGGASGGLLVPGAKFYSDKPGYCFLAGALIETEDGEVPVEKLVAGQKVMTYDAKGEPAGLQAITWSGCKASVVQDTGHPDVDKRPICILAGAFGSDAPRSDLLVTPEHCFLIDGMFVPARMLVNHRSIFYRDDLPRYEYYHFKTAGHAIICANGALTETLRDDISRFSAGSRSENENELVALAAPLCRDVSVAKGIHDRLDQMATRAGLASMAPMKTLIGNPDLHLILANGERVDPLRVNDRWAVFSIPADQAGAHIVSRHSRPCDVVGPFLDDRRELGICVGEVTIFGADTSTVVTEHLQGTAETGWCQRAEGELGRWTAGCAWLDFGTTTETQGLLTIEVLQAGPYLETAPVCLVERKAA</sequence>
<dbReference type="Gene3D" id="2.170.16.10">
    <property type="entry name" value="Hedgehog/Intein (Hint) domain"/>
    <property type="match status" value="1"/>
</dbReference>
<name>A0ABQ0Q055_9PROT</name>
<protein>
    <recommendedName>
        <fullName evidence="1">Hedgehog/Intein (Hint) domain-containing protein</fullName>
    </recommendedName>
</protein>